<dbReference type="PANTHER" id="PTHR31286:SF178">
    <property type="entry name" value="DUF4283 DOMAIN-CONTAINING PROTEIN"/>
    <property type="match status" value="1"/>
</dbReference>
<dbReference type="PANTHER" id="PTHR31286">
    <property type="entry name" value="GLYCINE-RICH CELL WALL STRUCTURAL PROTEIN 1.8-LIKE"/>
    <property type="match status" value="1"/>
</dbReference>
<evidence type="ECO:0000256" key="1">
    <source>
        <dbReference type="SAM" id="MobiDB-lite"/>
    </source>
</evidence>
<evidence type="ECO:0000313" key="3">
    <source>
        <dbReference type="EMBL" id="KAB1226405.1"/>
    </source>
</evidence>
<name>A0A6A1WM60_9ROSI</name>
<evidence type="ECO:0000313" key="4">
    <source>
        <dbReference type="Proteomes" id="UP000516437"/>
    </source>
</evidence>
<protein>
    <recommendedName>
        <fullName evidence="2">DUF4283 domain-containing protein</fullName>
    </recommendedName>
</protein>
<dbReference type="EMBL" id="RXIC02000019">
    <property type="protein sequence ID" value="KAB1226405.1"/>
    <property type="molecule type" value="Genomic_DNA"/>
</dbReference>
<gene>
    <name evidence="3" type="ORF">CJ030_MR1G002889</name>
</gene>
<sequence length="204" mass="22943">MVKMGSSEGVEDKGPSSEPLGEELFGDSRSPLEGDVSALMEMTLVGRIISDKPFNKVGLWVAICRSWHFVPNLVMEEVEGDRFIFSFPSADCRQRVLDLAPWNIKGFSLVLKPWCQGETVHEVDLSKIPIGVQVHGLPLRQNTRQRVEWAARKIGEVMEVDFRSQRSVWVAQYTRAKVFAGYYSTFVLWVLSSSCQPGCCLDSI</sequence>
<feature type="domain" description="DUF4283" evidence="2">
    <location>
        <begin position="39"/>
        <end position="119"/>
    </location>
</feature>
<dbReference type="OrthoDB" id="1750790at2759"/>
<keyword evidence="4" id="KW-1185">Reference proteome</keyword>
<comment type="caution">
    <text evidence="3">The sequence shown here is derived from an EMBL/GenBank/DDBJ whole genome shotgun (WGS) entry which is preliminary data.</text>
</comment>
<reference evidence="3 4" key="1">
    <citation type="journal article" date="2019" name="Plant Biotechnol. J.">
        <title>The red bayberry genome and genetic basis of sex determination.</title>
        <authorList>
            <person name="Jia H.M."/>
            <person name="Jia H.J."/>
            <person name="Cai Q.L."/>
            <person name="Wang Y."/>
            <person name="Zhao H.B."/>
            <person name="Yang W.F."/>
            <person name="Wang G.Y."/>
            <person name="Li Y.H."/>
            <person name="Zhan D.L."/>
            <person name="Shen Y.T."/>
            <person name="Niu Q.F."/>
            <person name="Chang L."/>
            <person name="Qiu J."/>
            <person name="Zhao L."/>
            <person name="Xie H.B."/>
            <person name="Fu W.Y."/>
            <person name="Jin J."/>
            <person name="Li X.W."/>
            <person name="Jiao Y."/>
            <person name="Zhou C.C."/>
            <person name="Tu T."/>
            <person name="Chai C.Y."/>
            <person name="Gao J.L."/>
            <person name="Fan L.J."/>
            <person name="van de Weg E."/>
            <person name="Wang J.Y."/>
            <person name="Gao Z.S."/>
        </authorList>
    </citation>
    <scope>NUCLEOTIDE SEQUENCE [LARGE SCALE GENOMIC DNA]</scope>
    <source>
        <tissue evidence="3">Leaves</tissue>
    </source>
</reference>
<dbReference type="Pfam" id="PF14111">
    <property type="entry name" value="DUF4283"/>
    <property type="match status" value="1"/>
</dbReference>
<accession>A0A6A1WM60</accession>
<proteinExistence type="predicted"/>
<dbReference type="InterPro" id="IPR040256">
    <property type="entry name" value="At4g02000-like"/>
</dbReference>
<evidence type="ECO:0000259" key="2">
    <source>
        <dbReference type="Pfam" id="PF14111"/>
    </source>
</evidence>
<organism evidence="3 4">
    <name type="scientific">Morella rubra</name>
    <name type="common">Chinese bayberry</name>
    <dbReference type="NCBI Taxonomy" id="262757"/>
    <lineage>
        <taxon>Eukaryota</taxon>
        <taxon>Viridiplantae</taxon>
        <taxon>Streptophyta</taxon>
        <taxon>Embryophyta</taxon>
        <taxon>Tracheophyta</taxon>
        <taxon>Spermatophyta</taxon>
        <taxon>Magnoliopsida</taxon>
        <taxon>eudicotyledons</taxon>
        <taxon>Gunneridae</taxon>
        <taxon>Pentapetalae</taxon>
        <taxon>rosids</taxon>
        <taxon>fabids</taxon>
        <taxon>Fagales</taxon>
        <taxon>Myricaceae</taxon>
        <taxon>Morella</taxon>
    </lineage>
</organism>
<dbReference type="AlphaFoldDB" id="A0A6A1WM60"/>
<feature type="region of interest" description="Disordered" evidence="1">
    <location>
        <begin position="1"/>
        <end position="29"/>
    </location>
</feature>
<dbReference type="Proteomes" id="UP000516437">
    <property type="component" value="Chromosome 1"/>
</dbReference>
<dbReference type="InterPro" id="IPR025558">
    <property type="entry name" value="DUF4283"/>
</dbReference>